<feature type="compositionally biased region" description="Basic and acidic residues" evidence="1">
    <location>
        <begin position="86"/>
        <end position="104"/>
    </location>
</feature>
<keyword evidence="2" id="KW-1133">Transmembrane helix</keyword>
<evidence type="ECO:0000313" key="5">
    <source>
        <dbReference type="Proteomes" id="UP000192368"/>
    </source>
</evidence>
<feature type="transmembrane region" description="Helical" evidence="2">
    <location>
        <begin position="381"/>
        <end position="398"/>
    </location>
</feature>
<keyword evidence="2" id="KW-0812">Transmembrane</keyword>
<evidence type="ECO:0000256" key="2">
    <source>
        <dbReference type="SAM" id="Phobius"/>
    </source>
</evidence>
<reference evidence="5" key="1">
    <citation type="submission" date="2017-04" db="EMBL/GenBank/DDBJ databases">
        <authorList>
            <person name="Varghese N."/>
            <person name="Submissions S."/>
        </authorList>
    </citation>
    <scope>NUCLEOTIDE SEQUENCE [LARGE SCALE GENOMIC DNA]</scope>
    <source>
        <strain evidence="5">DSM 20463</strain>
    </source>
</reference>
<dbReference type="EMBL" id="FWWR01000011">
    <property type="protein sequence ID" value="SMB90207.1"/>
    <property type="molecule type" value="Genomic_DNA"/>
</dbReference>
<protein>
    <submittedName>
        <fullName evidence="4">Zinc-ribbon domain-containing protein</fullName>
    </submittedName>
</protein>
<accession>A0A1W1V9S5</accession>
<feature type="compositionally biased region" description="Polar residues" evidence="1">
    <location>
        <begin position="245"/>
        <end position="256"/>
    </location>
</feature>
<dbReference type="AlphaFoldDB" id="A0A1W1V9S5"/>
<keyword evidence="5" id="KW-1185">Reference proteome</keyword>
<keyword evidence="2" id="KW-0472">Membrane</keyword>
<feature type="transmembrane region" description="Helical" evidence="2">
    <location>
        <begin position="444"/>
        <end position="463"/>
    </location>
</feature>
<feature type="transmembrane region" description="Helical" evidence="2">
    <location>
        <begin position="470"/>
        <end position="492"/>
    </location>
</feature>
<dbReference type="OrthoDB" id="1696316at2"/>
<feature type="domain" description="Zinc-ribbon" evidence="3">
    <location>
        <begin position="2"/>
        <end position="24"/>
    </location>
</feature>
<evidence type="ECO:0000313" key="4">
    <source>
        <dbReference type="EMBL" id="SMB90207.1"/>
    </source>
</evidence>
<feature type="compositionally biased region" description="Basic and acidic residues" evidence="1">
    <location>
        <begin position="270"/>
        <end position="280"/>
    </location>
</feature>
<dbReference type="Pfam" id="PF13240">
    <property type="entry name" value="Zn_Ribbon_1"/>
    <property type="match status" value="1"/>
</dbReference>
<feature type="transmembrane region" description="Helical" evidence="2">
    <location>
        <begin position="405"/>
        <end position="424"/>
    </location>
</feature>
<feature type="region of interest" description="Disordered" evidence="1">
    <location>
        <begin position="202"/>
        <end position="222"/>
    </location>
</feature>
<feature type="compositionally biased region" description="Basic and acidic residues" evidence="1">
    <location>
        <begin position="327"/>
        <end position="350"/>
    </location>
</feature>
<evidence type="ECO:0000256" key="1">
    <source>
        <dbReference type="SAM" id="MobiDB-lite"/>
    </source>
</evidence>
<feature type="region of interest" description="Disordered" evidence="1">
    <location>
        <begin position="326"/>
        <end position="351"/>
    </location>
</feature>
<organism evidence="4 5">
    <name type="scientific">Peptoniphilus asaccharolyticus DSM 20463</name>
    <dbReference type="NCBI Taxonomy" id="573058"/>
    <lineage>
        <taxon>Bacteria</taxon>
        <taxon>Bacillati</taxon>
        <taxon>Bacillota</taxon>
        <taxon>Tissierellia</taxon>
        <taxon>Tissierellales</taxon>
        <taxon>Peptoniphilaceae</taxon>
        <taxon>Peptoniphilus</taxon>
    </lineage>
</organism>
<dbReference type="STRING" id="573058.SAMN00017477_1587"/>
<proteinExistence type="predicted"/>
<feature type="region of interest" description="Disordered" evidence="1">
    <location>
        <begin position="239"/>
        <end position="280"/>
    </location>
</feature>
<name>A0A1W1V9S5_PEPAS</name>
<feature type="transmembrane region" description="Helical" evidence="2">
    <location>
        <begin position="512"/>
        <end position="533"/>
    </location>
</feature>
<feature type="region of interest" description="Disordered" evidence="1">
    <location>
        <begin position="80"/>
        <end position="104"/>
    </location>
</feature>
<dbReference type="Proteomes" id="UP000192368">
    <property type="component" value="Unassembled WGS sequence"/>
</dbReference>
<evidence type="ECO:0000259" key="3">
    <source>
        <dbReference type="Pfam" id="PF13240"/>
    </source>
</evidence>
<sequence length="538" mass="61482">MFCPNCGNKVQSSDNYCPNCGTSLKNISIQIIENNASDQETRTFKPLTNLSGIDSTSELKDIIKAVDEKISKNISDYEKQSSILKGSEEPSKENHKEVKDLSKTNELNFKKENLDSLNDVKKIKKEIKKEEPSVKANTKDKKSLKEKFKDFINEDDDQFSIFSSFNDEKQAEKLENLELTQPETKNFENTMDVPIVSVVEEETIKKSKPANDKPSAKEFEKKASSYDYKSFTELVNAELEKSKSENQTSDKISTPKQVLDKSKVSKATKPSKDNLKTEKTSKLEIKKDTVKHNNIEEKVSANSAKVEEKENISDKLKNKFSNLSKKLKSETKKESVVEPKQPRKDEHHSLENISNTIKTNAIFQKLSGVHTLATKLNEKQLLIFAILLSIIPVVVSVIKWQNFSLVIVFCILVKIIVKLAQFYVPLNLAVEKAWIDSSDKEVKHFALINYFMSEIIMLVMFLLSPWYGMFYFKTLSAFTAFPVATIVLVLFATTLSVSQFHDRLKETNKIDFIGWYMILFIIFEFIGKIIFLFTDIIV</sequence>
<dbReference type="RefSeq" id="WP_084231151.1">
    <property type="nucleotide sequence ID" value="NZ_FWWR01000011.1"/>
</dbReference>
<dbReference type="InterPro" id="IPR026870">
    <property type="entry name" value="Zinc_ribbon_dom"/>
</dbReference>
<gene>
    <name evidence="4" type="ORF">SAMN00017477_1587</name>
</gene>